<evidence type="ECO:0000313" key="2">
    <source>
        <dbReference type="Proteomes" id="UP000003764"/>
    </source>
</evidence>
<reference evidence="1 2" key="1">
    <citation type="submission" date="2010-04" db="EMBL/GenBank/DDBJ databases">
        <authorList>
            <person name="Muzny D."/>
            <person name="Qin X."/>
            <person name="Deng J."/>
            <person name="Jiang H."/>
            <person name="Liu Y."/>
            <person name="Qu J."/>
            <person name="Song X.-Z."/>
            <person name="Zhang L."/>
            <person name="Thornton R."/>
            <person name="Coyle M."/>
            <person name="Francisco L."/>
            <person name="Jackson L."/>
            <person name="Javaid M."/>
            <person name="Korchina V."/>
            <person name="Kovar C."/>
            <person name="Mata R."/>
            <person name="Mathew T."/>
            <person name="Ngo R."/>
            <person name="Nguyen L."/>
            <person name="Nguyen N."/>
            <person name="Okwuonu G."/>
            <person name="Ongeri F."/>
            <person name="Pham C."/>
            <person name="Simmons D."/>
            <person name="Wilczek-Boney K."/>
            <person name="Hale W."/>
            <person name="Jakkamsetti A."/>
            <person name="Pham P."/>
            <person name="Ruth R."/>
            <person name="San Lucas F."/>
            <person name="Warren J."/>
            <person name="Zhang J."/>
            <person name="Zhao Z."/>
            <person name="Zhou C."/>
            <person name="Zhu D."/>
            <person name="Lee S."/>
            <person name="Bess C."/>
            <person name="Blankenburg K."/>
            <person name="Forbes L."/>
            <person name="Fu Q."/>
            <person name="Gubbala S."/>
            <person name="Hirani K."/>
            <person name="Jayaseelan J.C."/>
            <person name="Lara F."/>
            <person name="Munidasa M."/>
            <person name="Palculict T."/>
            <person name="Patil S."/>
            <person name="Pu L.-L."/>
            <person name="Saada N."/>
            <person name="Tang L."/>
            <person name="Weissenberger G."/>
            <person name="Zhu Y."/>
            <person name="Hemphill L."/>
            <person name="Shang Y."/>
            <person name="Youmans B."/>
            <person name="Ayvaz T."/>
            <person name="Ross M."/>
            <person name="Santibanez J."/>
            <person name="Aqrawi P."/>
            <person name="Gross S."/>
            <person name="Joshi V."/>
            <person name="Fowler G."/>
            <person name="Nazareth L."/>
            <person name="Reid J."/>
            <person name="Worley K."/>
            <person name="Petrosino J."/>
            <person name="Highlander S."/>
            <person name="Gibbs R."/>
            <person name="Gibbs R."/>
        </authorList>
    </citation>
    <scope>NUCLEOTIDE SEQUENCE [LARGE SCALE GENOMIC DNA]</scope>
    <source>
        <strain evidence="1 2">ATCC 11563</strain>
    </source>
</reference>
<keyword evidence="2" id="KW-1185">Reference proteome</keyword>
<dbReference type="Proteomes" id="UP000003764">
    <property type="component" value="Unassembled WGS sequence"/>
</dbReference>
<accession>A0ABN0A6I7</accession>
<organism evidence="1 2">
    <name type="scientific">Aerococcus viridans (strain ATCC 11563 / DSM 20340 / CCUG 4311 / JCM 20461 / NBRC 12219 / NCTC 8251 / M1)</name>
    <dbReference type="NCBI Taxonomy" id="655812"/>
    <lineage>
        <taxon>Bacteria</taxon>
        <taxon>Bacillati</taxon>
        <taxon>Bacillota</taxon>
        <taxon>Bacilli</taxon>
        <taxon>Lactobacillales</taxon>
        <taxon>Aerococcaceae</taxon>
        <taxon>Aerococcus</taxon>
    </lineage>
</organism>
<gene>
    <name evidence="1" type="ORF">HMPREF0061_1837</name>
</gene>
<sequence length="41" mass="4800">MRTRNLAPFFWIENKNNGEGLLTFFGLIKSFFDEALATFLE</sequence>
<comment type="caution">
    <text evidence="1">The sequence shown here is derived from an EMBL/GenBank/DDBJ whole genome shotgun (WGS) entry which is preliminary data.</text>
</comment>
<name>A0ABN0A6I7_AERVM</name>
<dbReference type="EMBL" id="ADNT01000122">
    <property type="protein sequence ID" value="EFG48818.1"/>
    <property type="molecule type" value="Genomic_DNA"/>
</dbReference>
<proteinExistence type="predicted"/>
<evidence type="ECO:0000313" key="1">
    <source>
        <dbReference type="EMBL" id="EFG48818.1"/>
    </source>
</evidence>
<protein>
    <submittedName>
        <fullName evidence="1">Uncharacterized protein</fullName>
    </submittedName>
</protein>